<reference evidence="1 2" key="1">
    <citation type="journal article" date="2016" name="Nat. Commun.">
        <title>Extremotolerant tardigrade genome and improved radiotolerance of human cultured cells by tardigrade-unique protein.</title>
        <authorList>
            <person name="Hashimoto T."/>
            <person name="Horikawa D.D."/>
            <person name="Saito Y."/>
            <person name="Kuwahara H."/>
            <person name="Kozuka-Hata H."/>
            <person name="Shin-I T."/>
            <person name="Minakuchi Y."/>
            <person name="Ohishi K."/>
            <person name="Motoyama A."/>
            <person name="Aizu T."/>
            <person name="Enomoto A."/>
            <person name="Kondo K."/>
            <person name="Tanaka S."/>
            <person name="Hara Y."/>
            <person name="Koshikawa S."/>
            <person name="Sagara H."/>
            <person name="Miura T."/>
            <person name="Yokobori S."/>
            <person name="Miyagawa K."/>
            <person name="Suzuki Y."/>
            <person name="Kubo T."/>
            <person name="Oyama M."/>
            <person name="Kohara Y."/>
            <person name="Fujiyama A."/>
            <person name="Arakawa K."/>
            <person name="Katayama T."/>
            <person name="Toyoda A."/>
            <person name="Kunieda T."/>
        </authorList>
    </citation>
    <scope>NUCLEOTIDE SEQUENCE [LARGE SCALE GENOMIC DNA]</scope>
    <source>
        <strain evidence="1 2">YOKOZUNA-1</strain>
    </source>
</reference>
<evidence type="ECO:0000313" key="1">
    <source>
        <dbReference type="EMBL" id="GAV09880.1"/>
    </source>
</evidence>
<protein>
    <submittedName>
        <fullName evidence="1">Uncharacterized protein</fullName>
    </submittedName>
</protein>
<dbReference type="Proteomes" id="UP000186922">
    <property type="component" value="Unassembled WGS sequence"/>
</dbReference>
<dbReference type="EMBL" id="BDGG01000039">
    <property type="protein sequence ID" value="GAV09880.1"/>
    <property type="molecule type" value="Genomic_DNA"/>
</dbReference>
<proteinExistence type="predicted"/>
<sequence>MSQRALLIVNTAARGALSTELIISLGRPTVTKQATNPHIRSVFHTYNINNNLYASSLWPRAGQPFWHTCSPVKAYETAVECKA</sequence>
<name>A0A1D1W943_RAMVA</name>
<gene>
    <name evidence="1" type="primary">RvY_19350-1</name>
    <name evidence="1" type="synonym">RvY_19350.1</name>
    <name evidence="1" type="ORF">RvY_19350</name>
</gene>
<accession>A0A1D1W943</accession>
<keyword evidence="2" id="KW-1185">Reference proteome</keyword>
<organism evidence="1 2">
    <name type="scientific">Ramazzottius varieornatus</name>
    <name type="common">Water bear</name>
    <name type="synonym">Tardigrade</name>
    <dbReference type="NCBI Taxonomy" id="947166"/>
    <lineage>
        <taxon>Eukaryota</taxon>
        <taxon>Metazoa</taxon>
        <taxon>Ecdysozoa</taxon>
        <taxon>Tardigrada</taxon>
        <taxon>Eutardigrada</taxon>
        <taxon>Parachela</taxon>
        <taxon>Hypsibioidea</taxon>
        <taxon>Ramazzottiidae</taxon>
        <taxon>Ramazzottius</taxon>
    </lineage>
</organism>
<dbReference type="AlphaFoldDB" id="A0A1D1W943"/>
<evidence type="ECO:0000313" key="2">
    <source>
        <dbReference type="Proteomes" id="UP000186922"/>
    </source>
</evidence>
<comment type="caution">
    <text evidence="1">The sequence shown here is derived from an EMBL/GenBank/DDBJ whole genome shotgun (WGS) entry which is preliminary data.</text>
</comment>